<evidence type="ECO:0000313" key="2">
    <source>
        <dbReference type="EMBL" id="CAG8977869.1"/>
    </source>
</evidence>
<keyword evidence="3" id="KW-1185">Reference proteome</keyword>
<sequence>MFLQGNIRKENKDTWNMKEHATAFSKTFYKYQQSYKEKLYTYISNQQENKSKQSPWSIPSAGSPHESTDSTNGSGSTTWSFRRGEDDTLDGANKKTAEDYEKLLQKYQQEEQARKIAPPPSSSRPRLTFGVEIEFCLAYLVPSGTIYRNGGRPRNGLPHTTNPDPEDGRIVKGIATTEPEAAVLDQLEGLEKFTYTETRAIQRQREAFQHIIKALAEYGIACRDRFPNNRADPNADPFAWTLTGDGSVDNPTTDTAANYNFCDVEIASPPFYNHPDSHAEVQRVLDILTYTYRINCDTNETCGLHVHVSSDWNPNPNLELPVKRSPGFHPRNLANLMATLWVFESVLEIIHPKHRRKYASWSAFCEPLCVSSQLAMEYDSATNEEWKRDGLRGLLSLREEQDCKEICKLCEPQAERLAYNTENLRLLYETTQDRNKRTIEFRGAQASVLSEEVYNWAKVCTGLVEFADTVDEKILDTFLTIHLDDEPGDFSVFELVCAIGRPEQAEYYDEKSRERDQEGGDEESTTSYEPEDFWNLSDVDEDEI</sequence>
<dbReference type="Pfam" id="PF12224">
    <property type="entry name" value="Amidoligase_2"/>
    <property type="match status" value="1"/>
</dbReference>
<feature type="compositionally biased region" description="Basic and acidic residues" evidence="1">
    <location>
        <begin position="82"/>
        <end position="93"/>
    </location>
</feature>
<dbReference type="PANTHER" id="PTHR36847:SF1">
    <property type="entry name" value="AMIDOLIGASE ENZYME"/>
    <property type="match status" value="1"/>
</dbReference>
<comment type="caution">
    <text evidence="2">The sequence shown here is derived from an EMBL/GenBank/DDBJ whole genome shotgun (WGS) entry which is preliminary data.</text>
</comment>
<dbReference type="Proteomes" id="UP000701801">
    <property type="component" value="Unassembled WGS sequence"/>
</dbReference>
<gene>
    <name evidence="2" type="ORF">HYALB_00001746</name>
</gene>
<name>A0A9N9LMH1_9HELO</name>
<dbReference type="PANTHER" id="PTHR36847">
    <property type="entry name" value="AMIDOLIGASE ENZYME"/>
    <property type="match status" value="1"/>
</dbReference>
<evidence type="ECO:0008006" key="4">
    <source>
        <dbReference type="Google" id="ProtNLM"/>
    </source>
</evidence>
<feature type="compositionally biased region" description="Acidic residues" evidence="1">
    <location>
        <begin position="519"/>
        <end position="544"/>
    </location>
</feature>
<dbReference type="EMBL" id="CAJVRM010000239">
    <property type="protein sequence ID" value="CAG8977869.1"/>
    <property type="molecule type" value="Genomic_DNA"/>
</dbReference>
<feature type="region of interest" description="Disordered" evidence="1">
    <location>
        <begin position="148"/>
        <end position="168"/>
    </location>
</feature>
<dbReference type="OrthoDB" id="412402at2759"/>
<protein>
    <recommendedName>
        <fullName evidence="4">Amidoligase enzyme</fullName>
    </recommendedName>
</protein>
<evidence type="ECO:0000313" key="3">
    <source>
        <dbReference type="Proteomes" id="UP000701801"/>
    </source>
</evidence>
<dbReference type="AlphaFoldDB" id="A0A9N9LMH1"/>
<feature type="region of interest" description="Disordered" evidence="1">
    <location>
        <begin position="506"/>
        <end position="544"/>
    </location>
</feature>
<feature type="region of interest" description="Disordered" evidence="1">
    <location>
        <begin position="50"/>
        <end position="93"/>
    </location>
</feature>
<evidence type="ECO:0000256" key="1">
    <source>
        <dbReference type="SAM" id="MobiDB-lite"/>
    </source>
</evidence>
<feature type="compositionally biased region" description="Basic and acidic residues" evidence="1">
    <location>
        <begin position="508"/>
        <end position="518"/>
    </location>
</feature>
<accession>A0A9N9LMH1</accession>
<organism evidence="2 3">
    <name type="scientific">Hymenoscyphus albidus</name>
    <dbReference type="NCBI Taxonomy" id="595503"/>
    <lineage>
        <taxon>Eukaryota</taxon>
        <taxon>Fungi</taxon>
        <taxon>Dikarya</taxon>
        <taxon>Ascomycota</taxon>
        <taxon>Pezizomycotina</taxon>
        <taxon>Leotiomycetes</taxon>
        <taxon>Helotiales</taxon>
        <taxon>Helotiaceae</taxon>
        <taxon>Hymenoscyphus</taxon>
    </lineage>
</organism>
<feature type="compositionally biased region" description="Low complexity" evidence="1">
    <location>
        <begin position="69"/>
        <end position="80"/>
    </location>
</feature>
<dbReference type="InterPro" id="IPR022025">
    <property type="entry name" value="Amidoligase_2"/>
</dbReference>
<reference evidence="2" key="1">
    <citation type="submission" date="2021-07" db="EMBL/GenBank/DDBJ databases">
        <authorList>
            <person name="Durling M."/>
        </authorList>
    </citation>
    <scope>NUCLEOTIDE SEQUENCE</scope>
</reference>
<proteinExistence type="predicted"/>